<reference evidence="2" key="1">
    <citation type="journal article" date="2025" name="Aquaculture">
        <title>Assessment of the bioflocculant production and safety properties of Metabacillus hrfriensis sp. nov. based on phenotypic and whole-genome sequencing analysis.</title>
        <authorList>
            <person name="Zhang R."/>
            <person name="Zhao Z."/>
            <person name="Luo L."/>
            <person name="Wang S."/>
            <person name="Guo K."/>
            <person name="Xu W."/>
        </authorList>
    </citation>
    <scope>NUCLEOTIDE SEQUENCE [LARGE SCALE GENOMIC DNA]</scope>
    <source>
        <strain evidence="2">CT-WN-B3</strain>
    </source>
</reference>
<sequence length="60" mass="6861">MNKYGHWLLVILVGFSLIPGIYYFEFTLPYVMAIIFGVIGFIAVLYLSISTQLKQKNKTS</sequence>
<gene>
    <name evidence="1" type="ORF">QLQ22_14430</name>
</gene>
<dbReference type="EMBL" id="CP126116">
    <property type="protein sequence ID" value="WHZ55911.1"/>
    <property type="molecule type" value="Genomic_DNA"/>
</dbReference>
<organism evidence="1 2">
    <name type="scientific">Metabacillus hrfriensis</name>
    <dbReference type="NCBI Taxonomy" id="3048891"/>
    <lineage>
        <taxon>Bacteria</taxon>
        <taxon>Bacillati</taxon>
        <taxon>Bacillota</taxon>
        <taxon>Bacilli</taxon>
        <taxon>Bacillales</taxon>
        <taxon>Bacillaceae</taxon>
        <taxon>Metabacillus</taxon>
    </lineage>
</organism>
<keyword evidence="2" id="KW-1185">Reference proteome</keyword>
<proteinExistence type="predicted"/>
<protein>
    <submittedName>
        <fullName evidence="1">Uncharacterized protein</fullName>
    </submittedName>
</protein>
<dbReference type="Proteomes" id="UP001226091">
    <property type="component" value="Chromosome"/>
</dbReference>
<evidence type="ECO:0000313" key="1">
    <source>
        <dbReference type="EMBL" id="WHZ55911.1"/>
    </source>
</evidence>
<accession>A0ACD4R619</accession>
<name>A0ACD4R619_9BACI</name>
<evidence type="ECO:0000313" key="2">
    <source>
        <dbReference type="Proteomes" id="UP001226091"/>
    </source>
</evidence>